<evidence type="ECO:0000256" key="4">
    <source>
        <dbReference type="ARBA" id="ARBA00022729"/>
    </source>
</evidence>
<dbReference type="InterPro" id="IPR038501">
    <property type="entry name" value="Spore_GerAC_C_sf"/>
</dbReference>
<dbReference type="Gene3D" id="3.30.300.210">
    <property type="entry name" value="Nutrient germinant receptor protein C, domain 3"/>
    <property type="match status" value="1"/>
</dbReference>
<dbReference type="PANTHER" id="PTHR35789">
    <property type="entry name" value="SPORE GERMINATION PROTEIN B3"/>
    <property type="match status" value="1"/>
</dbReference>
<accession>A0ABY3B1R5</accession>
<sequence length="367" mass="42601">MKLRRALLIILTLILSLPLMTSCAPLTENNTIEEIAPVTFLSLSEGSEGKIKISTLAPPLTHDSKKLVTKEVHMFEEGRKYLSLNYYREYKLGQLRILFISESLARKGIAPLITSLLLDPETTQRLYLVVVHGNFDEYIIANTEKQKDLEYFLYRMFKHYENKQQGTMTVINLHRFLQKYHNPLSDPVLPVFEATPDDFKYEGTGLFQKDKMAGKLSLRQDHIFQLLDNVNYIKLLPLPEFSILLGQVRSKVDLHWNSGDSIYAVNVNLYARLVEYQGDRYLGDTNNLMELQSEIENFLKERTTELLQQMQKWDVDPLSMGYVALHPFSKPISGEEWQKTKRSLNYQVKVHLTLNPLPAIPSYQYHR</sequence>
<evidence type="ECO:0000256" key="7">
    <source>
        <dbReference type="ARBA" id="ARBA00023288"/>
    </source>
</evidence>
<dbReference type="EMBL" id="VIJZ01000019">
    <property type="protein sequence ID" value="TQR92829.1"/>
    <property type="molecule type" value="Genomic_DNA"/>
</dbReference>
<evidence type="ECO:0000256" key="5">
    <source>
        <dbReference type="ARBA" id="ARBA00023136"/>
    </source>
</evidence>
<dbReference type="Pfam" id="PF25198">
    <property type="entry name" value="Spore_GerAC_N"/>
    <property type="match status" value="1"/>
</dbReference>
<evidence type="ECO:0000313" key="12">
    <source>
        <dbReference type="Proteomes" id="UP000319219"/>
    </source>
</evidence>
<feature type="chain" id="PRO_5045660617" evidence="8">
    <location>
        <begin position="22"/>
        <end position="367"/>
    </location>
</feature>
<evidence type="ECO:0000256" key="2">
    <source>
        <dbReference type="ARBA" id="ARBA00007886"/>
    </source>
</evidence>
<dbReference type="InterPro" id="IPR046953">
    <property type="entry name" value="Spore_GerAC-like_C"/>
</dbReference>
<dbReference type="PANTHER" id="PTHR35789:SF1">
    <property type="entry name" value="SPORE GERMINATION PROTEIN B3"/>
    <property type="match status" value="1"/>
</dbReference>
<protein>
    <submittedName>
        <fullName evidence="11">Spore gernimation protein</fullName>
    </submittedName>
</protein>
<organism evidence="11 12">
    <name type="scientific">Paenibacillus ottowii</name>
    <dbReference type="NCBI Taxonomy" id="2315729"/>
    <lineage>
        <taxon>Bacteria</taxon>
        <taxon>Bacillati</taxon>
        <taxon>Bacillota</taxon>
        <taxon>Bacilli</taxon>
        <taxon>Bacillales</taxon>
        <taxon>Paenibacillaceae</taxon>
        <taxon>Paenibacillus</taxon>
    </lineage>
</organism>
<comment type="subcellular location">
    <subcellularLocation>
        <location evidence="1">Membrane</location>
        <topology evidence="1">Lipid-anchor</topology>
    </subcellularLocation>
</comment>
<evidence type="ECO:0000259" key="10">
    <source>
        <dbReference type="Pfam" id="PF25198"/>
    </source>
</evidence>
<feature type="domain" description="Spore germination GerAC-like C-terminal" evidence="9">
    <location>
        <begin position="202"/>
        <end position="354"/>
    </location>
</feature>
<evidence type="ECO:0000313" key="11">
    <source>
        <dbReference type="EMBL" id="TQR92829.1"/>
    </source>
</evidence>
<evidence type="ECO:0000256" key="3">
    <source>
        <dbReference type="ARBA" id="ARBA00022544"/>
    </source>
</evidence>
<dbReference type="RefSeq" id="WP_142614899.1">
    <property type="nucleotide sequence ID" value="NZ_VIJZ01000019.1"/>
</dbReference>
<proteinExistence type="inferred from homology"/>
<comment type="caution">
    <text evidence="11">The sequence shown here is derived from an EMBL/GenBank/DDBJ whole genome shotgun (WGS) entry which is preliminary data.</text>
</comment>
<dbReference type="InterPro" id="IPR008844">
    <property type="entry name" value="Spore_GerAC-like"/>
</dbReference>
<evidence type="ECO:0000256" key="1">
    <source>
        <dbReference type="ARBA" id="ARBA00004635"/>
    </source>
</evidence>
<keyword evidence="12" id="KW-1185">Reference proteome</keyword>
<evidence type="ECO:0000259" key="9">
    <source>
        <dbReference type="Pfam" id="PF05504"/>
    </source>
</evidence>
<keyword evidence="7" id="KW-0449">Lipoprotein</keyword>
<dbReference type="Pfam" id="PF05504">
    <property type="entry name" value="Spore_GerAC"/>
    <property type="match status" value="1"/>
</dbReference>
<evidence type="ECO:0000256" key="6">
    <source>
        <dbReference type="ARBA" id="ARBA00023139"/>
    </source>
</evidence>
<dbReference type="PROSITE" id="PS51257">
    <property type="entry name" value="PROKAR_LIPOPROTEIN"/>
    <property type="match status" value="1"/>
</dbReference>
<evidence type="ECO:0000256" key="8">
    <source>
        <dbReference type="SAM" id="SignalP"/>
    </source>
</evidence>
<feature type="signal peptide" evidence="8">
    <location>
        <begin position="1"/>
        <end position="21"/>
    </location>
</feature>
<feature type="domain" description="Spore germination protein N-terminal" evidence="10">
    <location>
        <begin position="31"/>
        <end position="193"/>
    </location>
</feature>
<comment type="similarity">
    <text evidence="2">Belongs to the GerABKC lipoprotein family.</text>
</comment>
<keyword evidence="3" id="KW-0309">Germination</keyword>
<name>A0ABY3B1R5_9BACL</name>
<dbReference type="InterPro" id="IPR057336">
    <property type="entry name" value="GerAC_N"/>
</dbReference>
<reference evidence="11 12" key="1">
    <citation type="submission" date="2019-07" db="EMBL/GenBank/DDBJ databases">
        <title>Paenibacillus ottowii sp. nov. isolated from a fermentation system processing bovine manure.</title>
        <authorList>
            <person name="Velazquez L.F."/>
            <person name="Rajbanshi S."/>
            <person name="Guan S."/>
            <person name="Hinchee M."/>
            <person name="Welsh A."/>
        </authorList>
    </citation>
    <scope>NUCLEOTIDE SEQUENCE [LARGE SCALE GENOMIC DNA]</scope>
    <source>
        <strain evidence="11 12">MS2379</strain>
    </source>
</reference>
<dbReference type="Proteomes" id="UP000319219">
    <property type="component" value="Unassembled WGS sequence"/>
</dbReference>
<keyword evidence="4 8" id="KW-0732">Signal</keyword>
<keyword evidence="6" id="KW-0564">Palmitate</keyword>
<keyword evidence="5" id="KW-0472">Membrane</keyword>
<gene>
    <name evidence="11" type="ORF">FKV70_25160</name>
</gene>